<keyword evidence="4" id="KW-1185">Reference proteome</keyword>
<name>A0A9P4GW94_9PLEO</name>
<feature type="region of interest" description="Disordered" evidence="1">
    <location>
        <begin position="257"/>
        <end position="276"/>
    </location>
</feature>
<dbReference type="AlphaFoldDB" id="A0A9P4GW94"/>
<comment type="caution">
    <text evidence="3">The sequence shown here is derived from an EMBL/GenBank/DDBJ whole genome shotgun (WGS) entry which is preliminary data.</text>
</comment>
<evidence type="ECO:0000313" key="3">
    <source>
        <dbReference type="EMBL" id="KAF2022624.1"/>
    </source>
</evidence>
<reference evidence="3" key="1">
    <citation type="journal article" date="2020" name="Stud. Mycol.">
        <title>101 Dothideomycetes genomes: a test case for predicting lifestyles and emergence of pathogens.</title>
        <authorList>
            <person name="Haridas S."/>
            <person name="Albert R."/>
            <person name="Binder M."/>
            <person name="Bloem J."/>
            <person name="Labutti K."/>
            <person name="Salamov A."/>
            <person name="Andreopoulos B."/>
            <person name="Baker S."/>
            <person name="Barry K."/>
            <person name="Bills G."/>
            <person name="Bluhm B."/>
            <person name="Cannon C."/>
            <person name="Castanera R."/>
            <person name="Culley D."/>
            <person name="Daum C."/>
            <person name="Ezra D."/>
            <person name="Gonzalez J."/>
            <person name="Henrissat B."/>
            <person name="Kuo A."/>
            <person name="Liang C."/>
            <person name="Lipzen A."/>
            <person name="Lutzoni F."/>
            <person name="Magnuson J."/>
            <person name="Mondo S."/>
            <person name="Nolan M."/>
            <person name="Ohm R."/>
            <person name="Pangilinan J."/>
            <person name="Park H.-J."/>
            <person name="Ramirez L."/>
            <person name="Alfaro M."/>
            <person name="Sun H."/>
            <person name="Tritt A."/>
            <person name="Yoshinaga Y."/>
            <person name="Zwiers L.-H."/>
            <person name="Turgeon B."/>
            <person name="Goodwin S."/>
            <person name="Spatafora J."/>
            <person name="Crous P."/>
            <person name="Grigoriev I."/>
        </authorList>
    </citation>
    <scope>NUCLEOTIDE SEQUENCE</scope>
    <source>
        <strain evidence="3">CBS 110217</strain>
    </source>
</reference>
<keyword evidence="2" id="KW-0472">Membrane</keyword>
<protein>
    <submittedName>
        <fullName evidence="3">Uncharacterized protein</fullName>
    </submittedName>
</protein>
<accession>A0A9P4GW94</accession>
<proteinExistence type="predicted"/>
<gene>
    <name evidence="3" type="ORF">EK21DRAFT_95561</name>
</gene>
<sequence>MAFTPDMIPTQQLSNLRNGLKGLLTRFETRMSDGRICDCKLWTRDLGSILGFVANLEKALLSTFRTLAETEADKEPDPEQTSELAFDNTFEQASEPKDERAQPVHIAEGLKALVVAPPTSSTTLAKKFAVEGIDLESGDSLPILGELAHCFVGKERGLAQMHIAEALELWLLDVVFDVAYEGVPSMFEAPFCPVKVFESASPFNSSFDSMEVVSIYAYSGVARFITDYVIGGYIFALFDILSLHAWRKTLRGGMPAMLPTTTKSTTAKKRRQSRDTDLDPQAFPILCLVANEFLLG</sequence>
<feature type="transmembrane region" description="Helical" evidence="2">
    <location>
        <begin position="228"/>
        <end position="246"/>
    </location>
</feature>
<keyword evidence="2" id="KW-1133">Transmembrane helix</keyword>
<keyword evidence="2" id="KW-0812">Transmembrane</keyword>
<dbReference type="Proteomes" id="UP000799777">
    <property type="component" value="Unassembled WGS sequence"/>
</dbReference>
<organism evidence="3 4">
    <name type="scientific">Setomelanomma holmii</name>
    <dbReference type="NCBI Taxonomy" id="210430"/>
    <lineage>
        <taxon>Eukaryota</taxon>
        <taxon>Fungi</taxon>
        <taxon>Dikarya</taxon>
        <taxon>Ascomycota</taxon>
        <taxon>Pezizomycotina</taxon>
        <taxon>Dothideomycetes</taxon>
        <taxon>Pleosporomycetidae</taxon>
        <taxon>Pleosporales</taxon>
        <taxon>Pleosporineae</taxon>
        <taxon>Phaeosphaeriaceae</taxon>
        <taxon>Setomelanomma</taxon>
    </lineage>
</organism>
<dbReference type="EMBL" id="ML978501">
    <property type="protein sequence ID" value="KAF2022624.1"/>
    <property type="molecule type" value="Genomic_DNA"/>
</dbReference>
<evidence type="ECO:0000256" key="2">
    <source>
        <dbReference type="SAM" id="Phobius"/>
    </source>
</evidence>
<evidence type="ECO:0000313" key="4">
    <source>
        <dbReference type="Proteomes" id="UP000799777"/>
    </source>
</evidence>
<evidence type="ECO:0000256" key="1">
    <source>
        <dbReference type="SAM" id="MobiDB-lite"/>
    </source>
</evidence>